<accession>A0A931ICK4</accession>
<evidence type="ECO:0000313" key="3">
    <source>
        <dbReference type="Proteomes" id="UP000655751"/>
    </source>
</evidence>
<reference evidence="2" key="1">
    <citation type="submission" date="2020-11" db="EMBL/GenBank/DDBJ databases">
        <title>Nocardia NEAU-351.nov., a novel actinomycete isolated from the cow dung.</title>
        <authorList>
            <person name="Zhang X."/>
        </authorList>
    </citation>
    <scope>NUCLEOTIDE SEQUENCE</scope>
    <source>
        <strain evidence="2">NEAU-351</strain>
    </source>
</reference>
<comment type="caution">
    <text evidence="2">The sequence shown here is derived from an EMBL/GenBank/DDBJ whole genome shotgun (WGS) entry which is preliminary data.</text>
</comment>
<dbReference type="AlphaFoldDB" id="A0A931ICK4"/>
<dbReference type="InterPro" id="IPR036291">
    <property type="entry name" value="NAD(P)-bd_dom_sf"/>
</dbReference>
<dbReference type="InterPro" id="IPR016040">
    <property type="entry name" value="NAD(P)-bd_dom"/>
</dbReference>
<keyword evidence="3" id="KW-1185">Reference proteome</keyword>
<dbReference type="InterPro" id="IPR051207">
    <property type="entry name" value="ComplexI_NDUFA9_subunit"/>
</dbReference>
<protein>
    <submittedName>
        <fullName evidence="2">NAD(P)H-binding protein</fullName>
    </submittedName>
</protein>
<dbReference type="EMBL" id="JADMLG010000004">
    <property type="protein sequence ID" value="MBH0777318.1"/>
    <property type="molecule type" value="Genomic_DNA"/>
</dbReference>
<dbReference type="Gene3D" id="3.40.50.720">
    <property type="entry name" value="NAD(P)-binding Rossmann-like Domain"/>
    <property type="match status" value="1"/>
</dbReference>
<name>A0A931ICK4_9NOCA</name>
<dbReference type="RefSeq" id="WP_196149620.1">
    <property type="nucleotide sequence ID" value="NZ_JADMLG010000004.1"/>
</dbReference>
<evidence type="ECO:0000259" key="1">
    <source>
        <dbReference type="Pfam" id="PF13460"/>
    </source>
</evidence>
<dbReference type="GO" id="GO:0044877">
    <property type="term" value="F:protein-containing complex binding"/>
    <property type="evidence" value="ECO:0007669"/>
    <property type="project" value="TreeGrafter"/>
</dbReference>
<dbReference type="PANTHER" id="PTHR12126:SF11">
    <property type="entry name" value="NADH DEHYDROGENASE [UBIQUINONE] 1 ALPHA SUBCOMPLEX SUBUNIT 9, MITOCHONDRIAL"/>
    <property type="match status" value="1"/>
</dbReference>
<dbReference type="PANTHER" id="PTHR12126">
    <property type="entry name" value="NADH-UBIQUINONE OXIDOREDUCTASE 39 KDA SUBUNIT-RELATED"/>
    <property type="match status" value="1"/>
</dbReference>
<dbReference type="Pfam" id="PF13460">
    <property type="entry name" value="NAD_binding_10"/>
    <property type="match status" value="1"/>
</dbReference>
<feature type="domain" description="NAD(P)-binding" evidence="1">
    <location>
        <begin position="8"/>
        <end position="133"/>
    </location>
</feature>
<organism evidence="2 3">
    <name type="scientific">Nocardia bovistercoris</name>
    <dbReference type="NCBI Taxonomy" id="2785916"/>
    <lineage>
        <taxon>Bacteria</taxon>
        <taxon>Bacillati</taxon>
        <taxon>Actinomycetota</taxon>
        <taxon>Actinomycetes</taxon>
        <taxon>Mycobacteriales</taxon>
        <taxon>Nocardiaceae</taxon>
        <taxon>Nocardia</taxon>
    </lineage>
</organism>
<gene>
    <name evidence="2" type="ORF">IT779_13615</name>
</gene>
<dbReference type="SUPFAM" id="SSF51735">
    <property type="entry name" value="NAD(P)-binding Rossmann-fold domains"/>
    <property type="match status" value="1"/>
</dbReference>
<evidence type="ECO:0000313" key="2">
    <source>
        <dbReference type="EMBL" id="MBH0777318.1"/>
    </source>
</evidence>
<dbReference type="Proteomes" id="UP000655751">
    <property type="component" value="Unassembled WGS sequence"/>
</dbReference>
<sequence length="253" mass="27519">MSTILITGGTGALGTHIVDRLDDRGHDVRVLSRREGAGTHVGDLATGVGVDEAALGAELIVHAASDFRAFGRHDPDQTRAVLRAARDARHLLYVSIVGIDRIPFRYYRRKLECEQLVADSGIPHTILRATQFHELIASVLYPARWLPLVPLPLDFRFQTVATGDVATRVADLIEGDPVGRADDFGGPEVRTLAELVEIWRAAHGGPRRAVRLPLPGRIARAFRDGVNTCPEHADGVGTFAEFAARSSGNPYVR</sequence>
<proteinExistence type="predicted"/>